<comment type="caution">
    <text evidence="9">The sequence shown here is derived from an EMBL/GenBank/DDBJ whole genome shotgun (WGS) entry which is preliminary data.</text>
</comment>
<proteinExistence type="predicted"/>
<dbReference type="GO" id="GO:0008360">
    <property type="term" value="P:regulation of cell shape"/>
    <property type="evidence" value="ECO:0007669"/>
    <property type="project" value="UniProtKB-UniRule"/>
</dbReference>
<dbReference type="GO" id="GO:0016740">
    <property type="term" value="F:transferase activity"/>
    <property type="evidence" value="ECO:0007669"/>
    <property type="project" value="UniProtKB-KW"/>
</dbReference>
<feature type="active site" description="Nucleophile" evidence="6">
    <location>
        <position position="258"/>
    </location>
</feature>
<dbReference type="GO" id="GO:0071972">
    <property type="term" value="F:peptidoglycan L,D-transpeptidase activity"/>
    <property type="evidence" value="ECO:0007669"/>
    <property type="project" value="TreeGrafter"/>
</dbReference>
<evidence type="ECO:0000256" key="2">
    <source>
        <dbReference type="ARBA" id="ARBA00022679"/>
    </source>
</evidence>
<evidence type="ECO:0000313" key="9">
    <source>
        <dbReference type="EMBL" id="ROP30874.1"/>
    </source>
</evidence>
<comment type="pathway">
    <text evidence="1 6">Cell wall biogenesis; peptidoglycan biosynthesis.</text>
</comment>
<protein>
    <submittedName>
        <fullName evidence="9">L,D-transpeptidase-like protein</fullName>
    </submittedName>
</protein>
<keyword evidence="5 6" id="KW-0961">Cell wall biogenesis/degradation</keyword>
<organism evidence="9 10">
    <name type="scientific">Couchioplanes caeruleus</name>
    <dbReference type="NCBI Taxonomy" id="56438"/>
    <lineage>
        <taxon>Bacteria</taxon>
        <taxon>Bacillati</taxon>
        <taxon>Actinomycetota</taxon>
        <taxon>Actinomycetes</taxon>
        <taxon>Micromonosporales</taxon>
        <taxon>Micromonosporaceae</taxon>
        <taxon>Couchioplanes</taxon>
    </lineage>
</organism>
<evidence type="ECO:0000256" key="6">
    <source>
        <dbReference type="PROSITE-ProRule" id="PRU01373"/>
    </source>
</evidence>
<dbReference type="GO" id="GO:0071555">
    <property type="term" value="P:cell wall organization"/>
    <property type="evidence" value="ECO:0007669"/>
    <property type="project" value="UniProtKB-UniRule"/>
</dbReference>
<name>A0A3N1GKW0_9ACTN</name>
<evidence type="ECO:0000256" key="4">
    <source>
        <dbReference type="ARBA" id="ARBA00022984"/>
    </source>
</evidence>
<keyword evidence="3 6" id="KW-0133">Cell shape</keyword>
<reference evidence="9 10" key="1">
    <citation type="submission" date="2018-11" db="EMBL/GenBank/DDBJ databases">
        <title>Sequencing the genomes of 1000 actinobacteria strains.</title>
        <authorList>
            <person name="Klenk H.-P."/>
        </authorList>
    </citation>
    <scope>NUCLEOTIDE SEQUENCE [LARGE SCALE GENOMIC DNA]</scope>
    <source>
        <strain evidence="9 10">DSM 43634</strain>
    </source>
</reference>
<evidence type="ECO:0000256" key="7">
    <source>
        <dbReference type="SAM" id="SignalP"/>
    </source>
</evidence>
<keyword evidence="7" id="KW-0732">Signal</keyword>
<dbReference type="EMBL" id="RJKL01000001">
    <property type="protein sequence ID" value="ROP30874.1"/>
    <property type="molecule type" value="Genomic_DNA"/>
</dbReference>
<dbReference type="PANTHER" id="PTHR30582:SF33">
    <property type="entry name" value="EXPORTED PROTEIN"/>
    <property type="match status" value="1"/>
</dbReference>
<evidence type="ECO:0000256" key="5">
    <source>
        <dbReference type="ARBA" id="ARBA00023316"/>
    </source>
</evidence>
<feature type="domain" description="L,D-TPase catalytic" evidence="8">
    <location>
        <begin position="171"/>
        <end position="282"/>
    </location>
</feature>
<dbReference type="InterPro" id="IPR005490">
    <property type="entry name" value="LD_TPept_cat_dom"/>
</dbReference>
<feature type="chain" id="PRO_5018184917" evidence="7">
    <location>
        <begin position="26"/>
        <end position="288"/>
    </location>
</feature>
<dbReference type="InterPro" id="IPR038063">
    <property type="entry name" value="Transpep_catalytic_dom"/>
</dbReference>
<dbReference type="OrthoDB" id="8887048at2"/>
<feature type="signal peptide" evidence="7">
    <location>
        <begin position="1"/>
        <end position="25"/>
    </location>
</feature>
<dbReference type="Proteomes" id="UP000271683">
    <property type="component" value="Unassembled WGS sequence"/>
</dbReference>
<dbReference type="Gene3D" id="2.40.440.10">
    <property type="entry name" value="L,D-transpeptidase catalytic domain-like"/>
    <property type="match status" value="1"/>
</dbReference>
<dbReference type="InterPro" id="IPR050979">
    <property type="entry name" value="LD-transpeptidase"/>
</dbReference>
<dbReference type="SUPFAM" id="SSF141523">
    <property type="entry name" value="L,D-transpeptidase catalytic domain-like"/>
    <property type="match status" value="1"/>
</dbReference>
<keyword evidence="4 6" id="KW-0573">Peptidoglycan synthesis</keyword>
<evidence type="ECO:0000256" key="1">
    <source>
        <dbReference type="ARBA" id="ARBA00004752"/>
    </source>
</evidence>
<dbReference type="PANTHER" id="PTHR30582">
    <property type="entry name" value="L,D-TRANSPEPTIDASE"/>
    <property type="match status" value="1"/>
</dbReference>
<keyword evidence="2" id="KW-0808">Transferase</keyword>
<evidence type="ECO:0000313" key="10">
    <source>
        <dbReference type="Proteomes" id="UP000271683"/>
    </source>
</evidence>
<feature type="active site" description="Proton donor/acceptor" evidence="6">
    <location>
        <position position="242"/>
    </location>
</feature>
<dbReference type="CDD" id="cd16913">
    <property type="entry name" value="YkuD_like"/>
    <property type="match status" value="1"/>
</dbReference>
<dbReference type="GO" id="GO:0018104">
    <property type="term" value="P:peptidoglycan-protein cross-linking"/>
    <property type="evidence" value="ECO:0007669"/>
    <property type="project" value="TreeGrafter"/>
</dbReference>
<evidence type="ECO:0000256" key="3">
    <source>
        <dbReference type="ARBA" id="ARBA00022960"/>
    </source>
</evidence>
<dbReference type="UniPathway" id="UPA00219"/>
<sequence>MSLSRVVNVLAGVAVAAGVAVGGHAFDVPAVVAAAVTGVPSVPAAAEVTVAPSSKVRSFVVVQGPNAPVKNAATQLPAAPLVTGSPVTSCAATVRQRAVETALATVPAYSSVVVDGRQSQGDCAVIRRFQQRFGIEPAAGQADATTEDVARRISDSLTTEAQQQCDARAGVSACVDLTRQTAWVVRDGEIIVGPTIVRTGFRGHATPAGTYRINKRELREWSDPYEVWLPYWQRFIGGIGFHETTTYIHDGTRGSHGCVNLLHSDAVAMWDALQSGAVVHTFGRRPGT</sequence>
<accession>A0A3N1GKW0</accession>
<dbReference type="Pfam" id="PF03734">
    <property type="entry name" value="YkuD"/>
    <property type="match status" value="1"/>
</dbReference>
<gene>
    <name evidence="9" type="ORF">EDD30_3740</name>
</gene>
<dbReference type="RefSeq" id="WP_084557137.1">
    <property type="nucleotide sequence ID" value="NZ_RJKL01000001.1"/>
</dbReference>
<evidence type="ECO:0000259" key="8">
    <source>
        <dbReference type="PROSITE" id="PS52029"/>
    </source>
</evidence>
<dbReference type="GO" id="GO:0005576">
    <property type="term" value="C:extracellular region"/>
    <property type="evidence" value="ECO:0007669"/>
    <property type="project" value="TreeGrafter"/>
</dbReference>
<dbReference type="AlphaFoldDB" id="A0A3N1GKW0"/>
<dbReference type="PROSITE" id="PS52029">
    <property type="entry name" value="LD_TPASE"/>
    <property type="match status" value="1"/>
</dbReference>